<sequence length="55" mass="6029">MGFLPKVKDQILITCRVNQKQGITKPIFPIKGVQLSCRLLMTGTLTCSTSPVKPV</sequence>
<dbReference type="EMBL" id="GBRH01262493">
    <property type="protein sequence ID" value="JAD35402.1"/>
    <property type="molecule type" value="Transcribed_RNA"/>
</dbReference>
<reference evidence="1" key="2">
    <citation type="journal article" date="2015" name="Data Brief">
        <title>Shoot transcriptome of the giant reed, Arundo donax.</title>
        <authorList>
            <person name="Barrero R.A."/>
            <person name="Guerrero F.D."/>
            <person name="Moolhuijzen P."/>
            <person name="Goolsby J.A."/>
            <person name="Tidwell J."/>
            <person name="Bellgard S.E."/>
            <person name="Bellgard M.I."/>
        </authorList>
    </citation>
    <scope>NUCLEOTIDE SEQUENCE</scope>
    <source>
        <tissue evidence="1">Shoot tissue taken approximately 20 cm above the soil surface</tissue>
    </source>
</reference>
<dbReference type="AlphaFoldDB" id="A0A0A8ZKM1"/>
<name>A0A0A8ZKM1_ARUDO</name>
<protein>
    <submittedName>
        <fullName evidence="1">Uncharacterized protein</fullName>
    </submittedName>
</protein>
<proteinExistence type="predicted"/>
<evidence type="ECO:0000313" key="1">
    <source>
        <dbReference type="EMBL" id="JAD35402.1"/>
    </source>
</evidence>
<reference evidence="1" key="1">
    <citation type="submission" date="2014-09" db="EMBL/GenBank/DDBJ databases">
        <authorList>
            <person name="Magalhaes I.L.F."/>
            <person name="Oliveira U."/>
            <person name="Santos F.R."/>
            <person name="Vidigal T.H.D.A."/>
            <person name="Brescovit A.D."/>
            <person name="Santos A.J."/>
        </authorList>
    </citation>
    <scope>NUCLEOTIDE SEQUENCE</scope>
    <source>
        <tissue evidence="1">Shoot tissue taken approximately 20 cm above the soil surface</tissue>
    </source>
</reference>
<organism evidence="1">
    <name type="scientific">Arundo donax</name>
    <name type="common">Giant reed</name>
    <name type="synonym">Donax arundinaceus</name>
    <dbReference type="NCBI Taxonomy" id="35708"/>
    <lineage>
        <taxon>Eukaryota</taxon>
        <taxon>Viridiplantae</taxon>
        <taxon>Streptophyta</taxon>
        <taxon>Embryophyta</taxon>
        <taxon>Tracheophyta</taxon>
        <taxon>Spermatophyta</taxon>
        <taxon>Magnoliopsida</taxon>
        <taxon>Liliopsida</taxon>
        <taxon>Poales</taxon>
        <taxon>Poaceae</taxon>
        <taxon>PACMAD clade</taxon>
        <taxon>Arundinoideae</taxon>
        <taxon>Arundineae</taxon>
        <taxon>Arundo</taxon>
    </lineage>
</organism>
<accession>A0A0A8ZKM1</accession>